<evidence type="ECO:0008006" key="5">
    <source>
        <dbReference type="Google" id="ProtNLM"/>
    </source>
</evidence>
<dbReference type="GO" id="GO:0008237">
    <property type="term" value="F:metallopeptidase activity"/>
    <property type="evidence" value="ECO:0007669"/>
    <property type="project" value="InterPro"/>
</dbReference>
<dbReference type="InterPro" id="IPR000555">
    <property type="entry name" value="JAMM/MPN+_dom"/>
</dbReference>
<dbReference type="AlphaFoldDB" id="A0A8J5IY49"/>
<evidence type="ECO:0000259" key="1">
    <source>
        <dbReference type="Pfam" id="PF01398"/>
    </source>
</evidence>
<proteinExistence type="predicted"/>
<feature type="domain" description="JAB1/MPN/MOV34 metalloenzyme" evidence="1">
    <location>
        <begin position="269"/>
        <end position="355"/>
    </location>
</feature>
<dbReference type="EMBL" id="JAENGY010000308">
    <property type="protein sequence ID" value="KAG6966300.1"/>
    <property type="molecule type" value="Genomic_DNA"/>
</dbReference>
<dbReference type="Pfam" id="PF01398">
    <property type="entry name" value="JAB"/>
    <property type="match status" value="1"/>
</dbReference>
<keyword evidence="4" id="KW-1185">Reference proteome</keyword>
<evidence type="ECO:0000313" key="4">
    <source>
        <dbReference type="Proteomes" id="UP000709295"/>
    </source>
</evidence>
<comment type="caution">
    <text evidence="3">The sequence shown here is derived from an EMBL/GenBank/DDBJ whole genome shotgun (WGS) entry which is preliminary data.</text>
</comment>
<dbReference type="GO" id="GO:0016020">
    <property type="term" value="C:membrane"/>
    <property type="evidence" value="ECO:0007669"/>
    <property type="project" value="TreeGrafter"/>
</dbReference>
<accession>A0A8J5IY49</accession>
<dbReference type="Proteomes" id="UP000709295">
    <property type="component" value="Unassembled WGS sequence"/>
</dbReference>
<dbReference type="GO" id="GO:0005768">
    <property type="term" value="C:endosome"/>
    <property type="evidence" value="ECO:0007669"/>
    <property type="project" value="TreeGrafter"/>
</dbReference>
<reference evidence="3" key="1">
    <citation type="submission" date="2021-01" db="EMBL/GenBank/DDBJ databases">
        <title>Phytophthora aleatoria, a newly-described species from Pinus radiata is distinct from Phytophthora cactorum isolates based on comparative genomics.</title>
        <authorList>
            <person name="Mcdougal R."/>
            <person name="Panda P."/>
            <person name="Williams N."/>
            <person name="Studholme D.J."/>
        </authorList>
    </citation>
    <scope>NUCLEOTIDE SEQUENCE</scope>
    <source>
        <strain evidence="3">NZFS 4037</strain>
    </source>
</reference>
<dbReference type="Pfam" id="PF08969">
    <property type="entry name" value="USP8_dimer"/>
    <property type="match status" value="1"/>
</dbReference>
<gene>
    <name evidence="3" type="ORF">JG688_00006826</name>
</gene>
<dbReference type="GO" id="GO:0070536">
    <property type="term" value="P:protein K63-linked deubiquitination"/>
    <property type="evidence" value="ECO:0007669"/>
    <property type="project" value="TreeGrafter"/>
</dbReference>
<sequence>MNVSERLVARRAHLAPFCSVDPVRQHLRLQSYYQLARQLYRQSETYFAEGAWDNAYVFLAKFIKLCSKVITAHHDYELPRYRKEHEWVRTQAADGFKLFDAILDGMEAEELEYLEYERSLGQEKQQEKQQKSTALATEKATEQANMSALEARLQVMRLAKKNLEQPKEQATGAAEKEDVRTFNQPAEVNLALKPRQKERSNTVSYPTVGKASWMTADATQHSHTHYSAPPLSRQRSQEAIANLTRYVEDVERYNVPARLELMLLHSGKIRTLEIPSGIIAQFTLLASLNTNQPPYGIETCGILAGILHDRKLIITTLIIPKQEGSSDMCTMTNEEELYDFCFSNELLTLGWIHCDRVAVYFSVGVFRLTEPSGLQLIQNCNMTGFHTHPSHIEIYSDAFECKWMEKITAQLVDMR</sequence>
<evidence type="ECO:0000313" key="3">
    <source>
        <dbReference type="EMBL" id="KAG6966300.1"/>
    </source>
</evidence>
<protein>
    <recommendedName>
        <fullName evidence="5">USP8 dimerisation domain-containing protein</fullName>
    </recommendedName>
</protein>
<evidence type="ECO:0000259" key="2">
    <source>
        <dbReference type="Pfam" id="PF08969"/>
    </source>
</evidence>
<name>A0A8J5IY49_9STRA</name>
<dbReference type="GO" id="GO:0061578">
    <property type="term" value="F:K63-linked deubiquitinase activity"/>
    <property type="evidence" value="ECO:0007669"/>
    <property type="project" value="TreeGrafter"/>
</dbReference>
<dbReference type="InterPro" id="IPR015063">
    <property type="entry name" value="USP8_dimer"/>
</dbReference>
<dbReference type="PANTHER" id="PTHR12947">
    <property type="entry name" value="AMSH-LIKE PROTEASE"/>
    <property type="match status" value="1"/>
</dbReference>
<organism evidence="3 4">
    <name type="scientific">Phytophthora aleatoria</name>
    <dbReference type="NCBI Taxonomy" id="2496075"/>
    <lineage>
        <taxon>Eukaryota</taxon>
        <taxon>Sar</taxon>
        <taxon>Stramenopiles</taxon>
        <taxon>Oomycota</taxon>
        <taxon>Peronosporomycetes</taxon>
        <taxon>Peronosporales</taxon>
        <taxon>Peronosporaceae</taxon>
        <taxon>Phytophthora</taxon>
    </lineage>
</organism>
<dbReference type="PANTHER" id="PTHR12947:SF13">
    <property type="entry name" value="FI19924P1"/>
    <property type="match status" value="1"/>
</dbReference>
<feature type="domain" description="USP8 dimerisation" evidence="2">
    <location>
        <begin position="19"/>
        <end position="77"/>
    </location>
</feature>